<accession>A0A3Q7HNS0</accession>
<sequence>MYGCVRLHQAPLLGLARRSRLYRRRLKSLVSQAELAVGACYLVNFTEHLF</sequence>
<dbReference type="EnsemblPlants" id="Solyc08g048010.1.1">
    <property type="protein sequence ID" value="Solyc08g048010.1.1.1"/>
    <property type="gene ID" value="Solyc08g048010.1"/>
</dbReference>
<evidence type="ECO:0000313" key="2">
    <source>
        <dbReference type="Proteomes" id="UP000004994"/>
    </source>
</evidence>
<organism evidence="1">
    <name type="scientific">Solanum lycopersicum</name>
    <name type="common">Tomato</name>
    <name type="synonym">Lycopersicon esculentum</name>
    <dbReference type="NCBI Taxonomy" id="4081"/>
    <lineage>
        <taxon>Eukaryota</taxon>
        <taxon>Viridiplantae</taxon>
        <taxon>Streptophyta</taxon>
        <taxon>Embryophyta</taxon>
        <taxon>Tracheophyta</taxon>
        <taxon>Spermatophyta</taxon>
        <taxon>Magnoliopsida</taxon>
        <taxon>eudicotyledons</taxon>
        <taxon>Gunneridae</taxon>
        <taxon>Pentapetalae</taxon>
        <taxon>asterids</taxon>
        <taxon>lamiids</taxon>
        <taxon>Solanales</taxon>
        <taxon>Solanaceae</taxon>
        <taxon>Solanoideae</taxon>
        <taxon>Solaneae</taxon>
        <taxon>Solanum</taxon>
        <taxon>Solanum subgen. Lycopersicon</taxon>
    </lineage>
</organism>
<evidence type="ECO:0000313" key="1">
    <source>
        <dbReference type="EnsemblPlants" id="Solyc08g048010.1.1.1"/>
    </source>
</evidence>
<reference evidence="1" key="2">
    <citation type="submission" date="2019-01" db="UniProtKB">
        <authorList>
            <consortium name="EnsemblPlants"/>
        </authorList>
    </citation>
    <scope>IDENTIFICATION</scope>
    <source>
        <strain evidence="1">cv. Heinz 1706</strain>
    </source>
</reference>
<keyword evidence="2" id="KW-1185">Reference proteome</keyword>
<dbReference type="Proteomes" id="UP000004994">
    <property type="component" value="Chromosome 8"/>
</dbReference>
<name>A0A3Q7HNS0_SOLLC</name>
<protein>
    <submittedName>
        <fullName evidence="1">Uncharacterized protein</fullName>
    </submittedName>
</protein>
<dbReference type="InParanoid" id="A0A3Q7HNS0"/>
<dbReference type="AlphaFoldDB" id="A0A3Q7HNS0"/>
<dbReference type="Gramene" id="Solyc08g048010.1.1">
    <property type="protein sequence ID" value="Solyc08g048010.1.1.1"/>
    <property type="gene ID" value="Solyc08g048010.1"/>
</dbReference>
<dbReference type="PaxDb" id="4081-Solyc08g048010.1.1"/>
<reference evidence="1" key="1">
    <citation type="journal article" date="2012" name="Nature">
        <title>The tomato genome sequence provides insights into fleshy fruit evolution.</title>
        <authorList>
            <consortium name="Tomato Genome Consortium"/>
        </authorList>
    </citation>
    <scope>NUCLEOTIDE SEQUENCE [LARGE SCALE GENOMIC DNA]</scope>
    <source>
        <strain evidence="1">cv. Heinz 1706</strain>
    </source>
</reference>
<proteinExistence type="predicted"/>